<reference evidence="4" key="2">
    <citation type="submission" date="2020-09" db="EMBL/GenBank/DDBJ databases">
        <authorList>
            <person name="Sun Q."/>
            <person name="Kim S."/>
        </authorList>
    </citation>
    <scope>NUCLEOTIDE SEQUENCE</scope>
    <source>
        <strain evidence="4">KCTC 42731</strain>
    </source>
</reference>
<proteinExistence type="inferred from homology"/>
<gene>
    <name evidence="3 4" type="primary">fdhD</name>
    <name evidence="4" type="ORF">GCM10017161_42870</name>
</gene>
<dbReference type="InterPro" id="IPR016193">
    <property type="entry name" value="Cytidine_deaminase-like"/>
</dbReference>
<dbReference type="EMBL" id="BNCK01000018">
    <property type="protein sequence ID" value="GHG08506.1"/>
    <property type="molecule type" value="Genomic_DNA"/>
</dbReference>
<name>A0A919EQL7_9GAMM</name>
<comment type="function">
    <text evidence="3">Required for formate dehydrogenase (FDH) activity. Acts as a sulfur carrier protein that transfers sulfur from IscS to the molybdenum cofactor prior to its insertion into FDH.</text>
</comment>
<dbReference type="PANTHER" id="PTHR30592">
    <property type="entry name" value="FORMATE DEHYDROGENASE"/>
    <property type="match status" value="1"/>
</dbReference>
<dbReference type="Proteomes" id="UP000623842">
    <property type="component" value="Unassembled WGS sequence"/>
</dbReference>
<dbReference type="GO" id="GO:0016783">
    <property type="term" value="F:sulfurtransferase activity"/>
    <property type="evidence" value="ECO:0007669"/>
    <property type="project" value="InterPro"/>
</dbReference>
<dbReference type="PANTHER" id="PTHR30592:SF1">
    <property type="entry name" value="SULFUR CARRIER PROTEIN FDHD"/>
    <property type="match status" value="1"/>
</dbReference>
<comment type="similarity">
    <text evidence="3">Belongs to the FdhD family.</text>
</comment>
<evidence type="ECO:0000256" key="3">
    <source>
        <dbReference type="HAMAP-Rule" id="MF_00187"/>
    </source>
</evidence>
<evidence type="ECO:0000256" key="2">
    <source>
        <dbReference type="ARBA" id="ARBA00023150"/>
    </source>
</evidence>
<reference evidence="4" key="1">
    <citation type="journal article" date="2014" name="Int. J. Syst. Evol. Microbiol.">
        <title>Complete genome sequence of Corynebacterium casei LMG S-19264T (=DSM 44701T), isolated from a smear-ripened cheese.</title>
        <authorList>
            <consortium name="US DOE Joint Genome Institute (JGI-PGF)"/>
            <person name="Walter F."/>
            <person name="Albersmeier A."/>
            <person name="Kalinowski J."/>
            <person name="Ruckert C."/>
        </authorList>
    </citation>
    <scope>NUCLEOTIDE SEQUENCE</scope>
    <source>
        <strain evidence="4">KCTC 42731</strain>
    </source>
</reference>
<comment type="subcellular location">
    <subcellularLocation>
        <location evidence="3">Cytoplasm</location>
    </subcellularLocation>
</comment>
<evidence type="ECO:0000313" key="4">
    <source>
        <dbReference type="EMBL" id="GHG08506.1"/>
    </source>
</evidence>
<organism evidence="4 5">
    <name type="scientific">Thalassotalea marina</name>
    <dbReference type="NCBI Taxonomy" id="1673741"/>
    <lineage>
        <taxon>Bacteria</taxon>
        <taxon>Pseudomonadati</taxon>
        <taxon>Pseudomonadota</taxon>
        <taxon>Gammaproteobacteria</taxon>
        <taxon>Alteromonadales</taxon>
        <taxon>Colwelliaceae</taxon>
        <taxon>Thalassotalea</taxon>
    </lineage>
</organism>
<dbReference type="GO" id="GO:0005737">
    <property type="term" value="C:cytoplasm"/>
    <property type="evidence" value="ECO:0007669"/>
    <property type="project" value="UniProtKB-SubCell"/>
</dbReference>
<dbReference type="GO" id="GO:0006777">
    <property type="term" value="P:Mo-molybdopterin cofactor biosynthetic process"/>
    <property type="evidence" value="ECO:0007669"/>
    <property type="project" value="UniProtKB-UniRule"/>
</dbReference>
<dbReference type="Pfam" id="PF02634">
    <property type="entry name" value="FdhD-NarQ"/>
    <property type="match status" value="1"/>
</dbReference>
<dbReference type="HAMAP" id="MF_00187">
    <property type="entry name" value="FdhD"/>
    <property type="match status" value="1"/>
</dbReference>
<dbReference type="Gene3D" id="3.10.20.10">
    <property type="match status" value="1"/>
</dbReference>
<dbReference type="Gene3D" id="3.40.140.10">
    <property type="entry name" value="Cytidine Deaminase, domain 2"/>
    <property type="match status" value="1"/>
</dbReference>
<dbReference type="AlphaFoldDB" id="A0A919EQL7"/>
<keyword evidence="1 3" id="KW-0963">Cytoplasm</keyword>
<evidence type="ECO:0000313" key="5">
    <source>
        <dbReference type="Proteomes" id="UP000623842"/>
    </source>
</evidence>
<dbReference type="RefSeq" id="WP_189775015.1">
    <property type="nucleotide sequence ID" value="NZ_BNCK01000018.1"/>
</dbReference>
<dbReference type="InterPro" id="IPR003786">
    <property type="entry name" value="FdhD"/>
</dbReference>
<evidence type="ECO:0000256" key="1">
    <source>
        <dbReference type="ARBA" id="ARBA00022490"/>
    </source>
</evidence>
<dbReference type="NCBIfam" id="TIGR00129">
    <property type="entry name" value="fdhD_narQ"/>
    <property type="match status" value="1"/>
</dbReference>
<accession>A0A919EQL7</accession>
<dbReference type="PIRSF" id="PIRSF015626">
    <property type="entry name" value="FdhD"/>
    <property type="match status" value="1"/>
</dbReference>
<comment type="caution">
    <text evidence="4">The sequence shown here is derived from an EMBL/GenBank/DDBJ whole genome shotgun (WGS) entry which is preliminary data.</text>
</comment>
<keyword evidence="5" id="KW-1185">Reference proteome</keyword>
<keyword evidence="2 3" id="KW-0501">Molybdenum cofactor biosynthesis</keyword>
<protein>
    <recommendedName>
        <fullName evidence="3">Sulfur carrier protein FdhD</fullName>
    </recommendedName>
</protein>
<feature type="active site" description="Cysteine persulfide intermediate" evidence="3">
    <location>
        <position position="122"/>
    </location>
</feature>
<dbReference type="SUPFAM" id="SSF53927">
    <property type="entry name" value="Cytidine deaminase-like"/>
    <property type="match status" value="1"/>
</dbReference>
<dbReference type="GO" id="GO:0097163">
    <property type="term" value="F:sulfur carrier activity"/>
    <property type="evidence" value="ECO:0007669"/>
    <property type="project" value="UniProtKB-UniRule"/>
</dbReference>
<comment type="caution">
    <text evidence="3">Lacks conserved residue(s) required for the propagation of feature annotation.</text>
</comment>
<sequence length="282" mass="31144">MATESTRQFNKVCYQNGTLTKLRDELIVEQPIALIINVYASTGESLFGQVYWITLRTPGEDKYLFIGYLLSQGIIRSEDDIKAISSETNDQGNTNTWEVTLKQECLARLVADNKAHSASASCGLCGSTSIKALELNNPPAVAINLHWLKPEKVFALAGQLTEHQNLFKLTGGVHGAALCDRNGTVLKVFEDIGRHNALDKLLGFRFLHKEMQSVQQIVVMSSRASFDILQKIVMSGIEVLITIGAPSDLAVKTAQRFDVTLIGFVKKSSFNIYHDPARLTDN</sequence>